<sequence>MHFSHRTGDQRLNALTIRSQELKGRGISISHLNDSNPTHFGMSVHGHDFRYIANPRGSIASREILAAYLSRRYGCEINAQQLYLLNSTSQAYAWLMMLLCDPEDKVLYPKPGYPLIESICALTGVECMPYRMSYDGSWVIDYVSISDALERCNYDGAEHPIKAIVLINPNNPTDSYVKSEERKRIVDLCRQYGVSIIADEVFYDFALEPFGANKRLAGESSVLTFALDGFSKMLAAADVKVGWIYVSGPDNEVVQAQQRLDIIADDFLPMSTLITQQIPALLEKADSQTALIHERCVSNMQWLREYVETSTQLGVVSVLRAEGGWSALLRYPSSIEDDELGLALLNQAHAMSAPGYFFDFDSNGYMSISLLPETENFRKNVKTVVDAIERLITAE</sequence>
<evidence type="ECO:0000256" key="6">
    <source>
        <dbReference type="ARBA" id="ARBA00026106"/>
    </source>
</evidence>
<keyword evidence="5" id="KW-0663">Pyridoxal phosphate</keyword>
<keyword evidence="3 8" id="KW-0032">Aminotransferase</keyword>
<proteinExistence type="inferred from homology"/>
<keyword evidence="4" id="KW-0808">Transferase</keyword>
<accession>A0ABW2Y4U2</accession>
<keyword evidence="9" id="KW-1185">Reference proteome</keyword>
<dbReference type="PANTHER" id="PTHR43488:SF2">
    <property type="entry name" value="GLUTAMATE-PYRUVATE AMINOTRANSFERASE ALAA"/>
    <property type="match status" value="1"/>
</dbReference>
<evidence type="ECO:0000256" key="3">
    <source>
        <dbReference type="ARBA" id="ARBA00022576"/>
    </source>
</evidence>
<evidence type="ECO:0000313" key="8">
    <source>
        <dbReference type="EMBL" id="MFD0705263.1"/>
    </source>
</evidence>
<comment type="cofactor">
    <cofactor evidence="1">
        <name>pyridoxal 5'-phosphate</name>
        <dbReference type="ChEBI" id="CHEBI:597326"/>
    </cofactor>
</comment>
<feature type="domain" description="Aminotransferase class I/classII large" evidence="7">
    <location>
        <begin position="47"/>
        <end position="366"/>
    </location>
</feature>
<dbReference type="InterPro" id="IPR015424">
    <property type="entry name" value="PyrdxlP-dep_Trfase"/>
</dbReference>
<dbReference type="InterPro" id="IPR004839">
    <property type="entry name" value="Aminotransferase_I/II_large"/>
</dbReference>
<dbReference type="Proteomes" id="UP001597036">
    <property type="component" value="Unassembled WGS sequence"/>
</dbReference>
<dbReference type="EMBL" id="JBHTHQ010000021">
    <property type="protein sequence ID" value="MFD0705263.1"/>
    <property type="molecule type" value="Genomic_DNA"/>
</dbReference>
<dbReference type="RefSeq" id="WP_377938956.1">
    <property type="nucleotide sequence ID" value="NZ_JBHTHQ010000021.1"/>
</dbReference>
<dbReference type="InterPro" id="IPR015422">
    <property type="entry name" value="PyrdxlP-dep_Trfase_small"/>
</dbReference>
<evidence type="ECO:0000256" key="1">
    <source>
        <dbReference type="ARBA" id="ARBA00001933"/>
    </source>
</evidence>
<evidence type="ECO:0000313" key="9">
    <source>
        <dbReference type="Proteomes" id="UP001597036"/>
    </source>
</evidence>
<dbReference type="Pfam" id="PF00155">
    <property type="entry name" value="Aminotran_1_2"/>
    <property type="match status" value="1"/>
</dbReference>
<dbReference type="SUPFAM" id="SSF53383">
    <property type="entry name" value="PLP-dependent transferases"/>
    <property type="match status" value="1"/>
</dbReference>
<dbReference type="Gene3D" id="3.90.1150.10">
    <property type="entry name" value="Aspartate Aminotransferase, domain 1"/>
    <property type="match status" value="1"/>
</dbReference>
<dbReference type="CDD" id="cd00609">
    <property type="entry name" value="AAT_like"/>
    <property type="match status" value="1"/>
</dbReference>
<dbReference type="GO" id="GO:0008483">
    <property type="term" value="F:transaminase activity"/>
    <property type="evidence" value="ECO:0007669"/>
    <property type="project" value="UniProtKB-KW"/>
</dbReference>
<reference evidence="9" key="1">
    <citation type="journal article" date="2019" name="Int. J. Syst. Evol. Microbiol.">
        <title>The Global Catalogue of Microorganisms (GCM) 10K type strain sequencing project: providing services to taxonomists for standard genome sequencing and annotation.</title>
        <authorList>
            <consortium name="The Broad Institute Genomics Platform"/>
            <consortium name="The Broad Institute Genome Sequencing Center for Infectious Disease"/>
            <person name="Wu L."/>
            <person name="Ma J."/>
        </authorList>
    </citation>
    <scope>NUCLEOTIDE SEQUENCE [LARGE SCALE GENOMIC DNA]</scope>
    <source>
        <strain evidence="9">CCM 8604</strain>
    </source>
</reference>
<gene>
    <name evidence="8" type="ORF">ACFQY8_05845</name>
</gene>
<protein>
    <recommendedName>
        <fullName evidence="6">alanine transaminase</fullName>
        <ecNumber evidence="6">2.6.1.2</ecNumber>
    </recommendedName>
</protein>
<evidence type="ECO:0000256" key="2">
    <source>
        <dbReference type="ARBA" id="ARBA00007441"/>
    </source>
</evidence>
<dbReference type="InterPro" id="IPR015421">
    <property type="entry name" value="PyrdxlP-dep_Trfase_major"/>
</dbReference>
<organism evidence="8 9">
    <name type="scientific">Alloscardovia venturai</name>
    <dbReference type="NCBI Taxonomy" id="1769421"/>
    <lineage>
        <taxon>Bacteria</taxon>
        <taxon>Bacillati</taxon>
        <taxon>Actinomycetota</taxon>
        <taxon>Actinomycetes</taxon>
        <taxon>Bifidobacteriales</taxon>
        <taxon>Bifidobacteriaceae</taxon>
        <taxon>Alloscardovia</taxon>
    </lineage>
</organism>
<name>A0ABW2Y4U2_9BIFI</name>
<dbReference type="InterPro" id="IPR051926">
    <property type="entry name" value="Ala_Aminotransferase"/>
</dbReference>
<dbReference type="EC" id="2.6.1.2" evidence="6"/>
<comment type="caution">
    <text evidence="8">The sequence shown here is derived from an EMBL/GenBank/DDBJ whole genome shotgun (WGS) entry which is preliminary data.</text>
</comment>
<evidence type="ECO:0000256" key="5">
    <source>
        <dbReference type="ARBA" id="ARBA00022898"/>
    </source>
</evidence>
<evidence type="ECO:0000259" key="7">
    <source>
        <dbReference type="Pfam" id="PF00155"/>
    </source>
</evidence>
<comment type="similarity">
    <text evidence="2">Belongs to the class-I pyridoxal-phosphate-dependent aminotransferase family.</text>
</comment>
<dbReference type="Gene3D" id="3.40.640.10">
    <property type="entry name" value="Type I PLP-dependent aspartate aminotransferase-like (Major domain)"/>
    <property type="match status" value="1"/>
</dbReference>
<evidence type="ECO:0000256" key="4">
    <source>
        <dbReference type="ARBA" id="ARBA00022679"/>
    </source>
</evidence>
<dbReference type="PANTHER" id="PTHR43488">
    <property type="entry name" value="GLUTAMATE-PYRUVATE AMINOTRANSFERASE ALAA"/>
    <property type="match status" value="1"/>
</dbReference>